<comment type="function">
    <text evidence="2">Probably catalyzes the deacetylation of acetylated carbohydrates an important step in the degradation of oligosaccharides.</text>
</comment>
<proteinExistence type="inferred from homology"/>
<organism evidence="9 10">
    <name type="scientific">Hondaea fermentalgiana</name>
    <dbReference type="NCBI Taxonomy" id="2315210"/>
    <lineage>
        <taxon>Eukaryota</taxon>
        <taxon>Sar</taxon>
        <taxon>Stramenopiles</taxon>
        <taxon>Bigyra</taxon>
        <taxon>Labyrinthulomycetes</taxon>
        <taxon>Thraustochytrida</taxon>
        <taxon>Thraustochytriidae</taxon>
        <taxon>Hondaea</taxon>
    </lineage>
</organism>
<evidence type="ECO:0000256" key="8">
    <source>
        <dbReference type="ARBA" id="ARBA00023277"/>
    </source>
</evidence>
<gene>
    <name evidence="9" type="ORF">FCC1311_041672</name>
</gene>
<dbReference type="PANTHER" id="PTHR31609:SF1">
    <property type="entry name" value="CARBOHYDRATE DEACETYLASE"/>
    <property type="match status" value="1"/>
</dbReference>
<protein>
    <recommendedName>
        <fullName evidence="4">Carbohydrate deacetylase</fullName>
    </recommendedName>
</protein>
<evidence type="ECO:0000256" key="6">
    <source>
        <dbReference type="ARBA" id="ARBA00022801"/>
    </source>
</evidence>
<dbReference type="GO" id="GO:0019213">
    <property type="term" value="F:deacetylase activity"/>
    <property type="evidence" value="ECO:0007669"/>
    <property type="project" value="TreeGrafter"/>
</dbReference>
<dbReference type="AlphaFoldDB" id="A0A2R5GJA9"/>
<keyword evidence="8" id="KW-0119">Carbohydrate metabolism</keyword>
<dbReference type="InParanoid" id="A0A2R5GJA9"/>
<sequence length="615" mass="66338">MTRLVVTADDLGYSEIRDGGILDAFAAGLVTRATLMTNGKSAVRAAQQARDAGLPVGLHLNVTEGAAVGKPPPRSLVGEDGCFLGPPTLAERARKGLLEPADLEREIVAQITRFQELVGHLPRHVDGHNHAHVLEPVAAVLATVMRDAGIPEVRVPEETWLSATFLDALPPGKEAFYRGVSQDAERAFREHFAKCGIARSSEAFIGMGLMGRFLTPQTVADALLALPSSVQSIELMVHPGRCCVGGETTEGCWQRAPDAFSQSPEREMELAVLKDPNLCTFLEKDLGLSLCAYANGLQRDEESKEDPRRLEVKAELSLCTNETPATRRILDKHKVSIVMGINAKRVGHLSIPLYKESKRRIYIVTGGTDVNCSLQDECVLEVFRACNGIVSFNAAMRDVLASLTSSPVTVIPQAVDTSFVHNSSFSIRESCGLDASARILLLVCGLRKVKAPSYLRPVWPQVRERLAGVTMVIVGPVLDEKVAADVDEWVRDTNDEVAASVLRHPMLPHACLLRAIADADALVNTSESEGMSGAILEAMALGTPVLARVNAGNCELVTEGRTGLLFDSPEAFLDQAARLWEDASLRASIVHGAKAVIESQHSTAAEQRAYTELLA</sequence>
<keyword evidence="10" id="KW-1185">Reference proteome</keyword>
<evidence type="ECO:0000313" key="9">
    <source>
        <dbReference type="EMBL" id="GBG27944.1"/>
    </source>
</evidence>
<evidence type="ECO:0000256" key="5">
    <source>
        <dbReference type="ARBA" id="ARBA00022723"/>
    </source>
</evidence>
<dbReference type="SUPFAM" id="SSF88713">
    <property type="entry name" value="Glycoside hydrolase/deacetylase"/>
    <property type="match status" value="1"/>
</dbReference>
<comment type="similarity">
    <text evidence="3">Belongs to the YdjC deacetylase family.</text>
</comment>
<dbReference type="Pfam" id="PF13692">
    <property type="entry name" value="Glyco_trans_1_4"/>
    <property type="match status" value="1"/>
</dbReference>
<keyword evidence="5" id="KW-0479">Metal-binding</keyword>
<evidence type="ECO:0000256" key="7">
    <source>
        <dbReference type="ARBA" id="ARBA00022842"/>
    </source>
</evidence>
<comment type="caution">
    <text evidence="9">The sequence shown here is derived from an EMBL/GenBank/DDBJ whole genome shotgun (WGS) entry which is preliminary data.</text>
</comment>
<dbReference type="CDD" id="cd03801">
    <property type="entry name" value="GT4_PimA-like"/>
    <property type="match status" value="1"/>
</dbReference>
<dbReference type="GO" id="GO:0005975">
    <property type="term" value="P:carbohydrate metabolic process"/>
    <property type="evidence" value="ECO:0007669"/>
    <property type="project" value="InterPro"/>
</dbReference>
<dbReference type="Gene3D" id="3.20.20.370">
    <property type="entry name" value="Glycoside hydrolase/deacetylase"/>
    <property type="match status" value="1"/>
</dbReference>
<evidence type="ECO:0000256" key="2">
    <source>
        <dbReference type="ARBA" id="ARBA00003451"/>
    </source>
</evidence>
<dbReference type="SUPFAM" id="SSF53756">
    <property type="entry name" value="UDP-Glycosyltransferase/glycogen phosphorylase"/>
    <property type="match status" value="1"/>
</dbReference>
<comment type="cofactor">
    <cofactor evidence="1">
        <name>Mg(2+)</name>
        <dbReference type="ChEBI" id="CHEBI:18420"/>
    </cofactor>
</comment>
<dbReference type="GO" id="GO:0046872">
    <property type="term" value="F:metal ion binding"/>
    <property type="evidence" value="ECO:0007669"/>
    <property type="project" value="UniProtKB-KW"/>
</dbReference>
<dbReference type="Proteomes" id="UP000241890">
    <property type="component" value="Unassembled WGS sequence"/>
</dbReference>
<dbReference type="InterPro" id="IPR011330">
    <property type="entry name" value="Glyco_hydro/deAcase_b/a-brl"/>
</dbReference>
<reference evidence="9 10" key="1">
    <citation type="submission" date="2017-12" db="EMBL/GenBank/DDBJ databases">
        <title>Sequencing, de novo assembly and annotation of complete genome of a new Thraustochytrid species, strain FCC1311.</title>
        <authorList>
            <person name="Sedici K."/>
            <person name="Godart F."/>
            <person name="Aiese Cigliano R."/>
            <person name="Sanseverino W."/>
            <person name="Barakat M."/>
            <person name="Ortet P."/>
            <person name="Marechal E."/>
            <person name="Cagnac O."/>
            <person name="Amato A."/>
        </authorList>
    </citation>
    <scope>NUCLEOTIDE SEQUENCE [LARGE SCALE GENOMIC DNA]</scope>
</reference>
<evidence type="ECO:0000256" key="3">
    <source>
        <dbReference type="ARBA" id="ARBA00008843"/>
    </source>
</evidence>
<keyword evidence="7" id="KW-0460">Magnesium</keyword>
<evidence type="ECO:0000256" key="1">
    <source>
        <dbReference type="ARBA" id="ARBA00001946"/>
    </source>
</evidence>
<keyword evidence="6" id="KW-0378">Hydrolase</keyword>
<dbReference type="Pfam" id="PF04794">
    <property type="entry name" value="YdjC"/>
    <property type="match status" value="1"/>
</dbReference>
<dbReference type="Gene3D" id="3.40.50.2000">
    <property type="entry name" value="Glycogen Phosphorylase B"/>
    <property type="match status" value="2"/>
</dbReference>
<evidence type="ECO:0000256" key="4">
    <source>
        <dbReference type="ARBA" id="ARBA00018477"/>
    </source>
</evidence>
<dbReference type="InterPro" id="IPR006879">
    <property type="entry name" value="YdjC-like"/>
</dbReference>
<dbReference type="PANTHER" id="PTHR31609">
    <property type="entry name" value="YDJC DEACETYLASE FAMILY MEMBER"/>
    <property type="match status" value="1"/>
</dbReference>
<dbReference type="GO" id="GO:0016787">
    <property type="term" value="F:hydrolase activity"/>
    <property type="evidence" value="ECO:0007669"/>
    <property type="project" value="UniProtKB-KW"/>
</dbReference>
<dbReference type="OrthoDB" id="8908051at2759"/>
<name>A0A2R5GJA9_9STRA</name>
<accession>A0A2R5GJA9</accession>
<dbReference type="EMBL" id="BEYU01000037">
    <property type="protein sequence ID" value="GBG27944.1"/>
    <property type="molecule type" value="Genomic_DNA"/>
</dbReference>
<evidence type="ECO:0000313" key="10">
    <source>
        <dbReference type="Proteomes" id="UP000241890"/>
    </source>
</evidence>